<dbReference type="Pfam" id="PF00392">
    <property type="entry name" value="GntR"/>
    <property type="match status" value="1"/>
</dbReference>
<dbReference type="Proteomes" id="UP000317410">
    <property type="component" value="Unassembled WGS sequence"/>
</dbReference>
<evidence type="ECO:0000256" key="3">
    <source>
        <dbReference type="ARBA" id="ARBA00023163"/>
    </source>
</evidence>
<comment type="caution">
    <text evidence="5">The sequence shown here is derived from an EMBL/GenBank/DDBJ whole genome shotgun (WGS) entry which is preliminary data.</text>
</comment>
<dbReference type="InterPro" id="IPR036388">
    <property type="entry name" value="WH-like_DNA-bd_sf"/>
</dbReference>
<dbReference type="SMART" id="SM00345">
    <property type="entry name" value="HTH_GNTR"/>
    <property type="match status" value="1"/>
</dbReference>
<dbReference type="GO" id="GO:0003677">
    <property type="term" value="F:DNA binding"/>
    <property type="evidence" value="ECO:0007669"/>
    <property type="project" value="UniProtKB-KW"/>
</dbReference>
<accession>A0A4Y4BE42</accession>
<dbReference type="PANTHER" id="PTHR43537:SF5">
    <property type="entry name" value="UXU OPERON TRANSCRIPTIONAL REGULATOR"/>
    <property type="match status" value="1"/>
</dbReference>
<keyword evidence="1" id="KW-0805">Transcription regulation</keyword>
<dbReference type="EMBL" id="BJNQ01000036">
    <property type="protein sequence ID" value="GEC77057.1"/>
    <property type="molecule type" value="Genomic_DNA"/>
</dbReference>
<dbReference type="GO" id="GO:0003700">
    <property type="term" value="F:DNA-binding transcription factor activity"/>
    <property type="evidence" value="ECO:0007669"/>
    <property type="project" value="InterPro"/>
</dbReference>
<dbReference type="Gene3D" id="1.10.10.10">
    <property type="entry name" value="Winged helix-like DNA-binding domain superfamily/Winged helix DNA-binding domain"/>
    <property type="match status" value="1"/>
</dbReference>
<dbReference type="AlphaFoldDB" id="A0A4Y4BE42"/>
<evidence type="ECO:0000259" key="4">
    <source>
        <dbReference type="PROSITE" id="PS50949"/>
    </source>
</evidence>
<dbReference type="InterPro" id="IPR036390">
    <property type="entry name" value="WH_DNA-bd_sf"/>
</dbReference>
<evidence type="ECO:0000313" key="5">
    <source>
        <dbReference type="EMBL" id="GEC77057.1"/>
    </source>
</evidence>
<feature type="domain" description="HTH gntR-type" evidence="4">
    <location>
        <begin position="20"/>
        <end position="87"/>
    </location>
</feature>
<keyword evidence="2" id="KW-0238">DNA-binding</keyword>
<dbReference type="PANTHER" id="PTHR43537">
    <property type="entry name" value="TRANSCRIPTIONAL REGULATOR, GNTR FAMILY"/>
    <property type="match status" value="1"/>
</dbReference>
<dbReference type="RefSeq" id="WP_141388294.1">
    <property type="nucleotide sequence ID" value="NZ_BJNQ01000036.1"/>
</dbReference>
<gene>
    <name evidence="5" type="ORF">MLI01_32020</name>
</gene>
<proteinExistence type="predicted"/>
<reference evidence="5 6" key="1">
    <citation type="submission" date="2019-06" db="EMBL/GenBank/DDBJ databases">
        <title>Whole genome shotgun sequence of Microbacterium liquefaciens NBRC 15037.</title>
        <authorList>
            <person name="Hosoyama A."/>
            <person name="Uohara A."/>
            <person name="Ohji S."/>
            <person name="Ichikawa N."/>
        </authorList>
    </citation>
    <scope>NUCLEOTIDE SEQUENCE [LARGE SCALE GENOMIC DNA]</scope>
    <source>
        <strain evidence="5 6">NBRC 15037</strain>
    </source>
</reference>
<dbReference type="InterPro" id="IPR000524">
    <property type="entry name" value="Tscrpt_reg_HTH_GntR"/>
</dbReference>
<evidence type="ECO:0000256" key="1">
    <source>
        <dbReference type="ARBA" id="ARBA00023015"/>
    </source>
</evidence>
<protein>
    <recommendedName>
        <fullName evidence="4">HTH gntR-type domain-containing protein</fullName>
    </recommendedName>
</protein>
<dbReference type="PROSITE" id="PS50949">
    <property type="entry name" value="HTH_GNTR"/>
    <property type="match status" value="1"/>
</dbReference>
<dbReference type="SUPFAM" id="SSF46785">
    <property type="entry name" value="Winged helix' DNA-binding domain"/>
    <property type="match status" value="1"/>
</dbReference>
<sequence length="213" mass="23875">MVIEPAPVVTEPTVAEEQWVLGAEELFRRLATRVADGTYAPGMRLSDKTIAADLAVTRTPVREAIQRLARAGLMEVHASRYPMVTDITVERSRVTREFAAHQSSEIIREAAIGLSEPDLSHTCDLIHRAIDSSITGRGWIEAHVELFTFLTDHALNDLYRLMLSDFWYVIFRDLYLGTPRVSTHESLEELASAMRARDANAGVSAVRKMLQLK</sequence>
<organism evidence="5 6">
    <name type="scientific">Microbacterium maritypicum</name>
    <name type="common">Microbacterium liquefaciens</name>
    <dbReference type="NCBI Taxonomy" id="33918"/>
    <lineage>
        <taxon>Bacteria</taxon>
        <taxon>Bacillati</taxon>
        <taxon>Actinomycetota</taxon>
        <taxon>Actinomycetes</taxon>
        <taxon>Micrococcales</taxon>
        <taxon>Microbacteriaceae</taxon>
        <taxon>Microbacterium</taxon>
    </lineage>
</organism>
<evidence type="ECO:0000256" key="2">
    <source>
        <dbReference type="ARBA" id="ARBA00023125"/>
    </source>
</evidence>
<name>A0A4Y4BE42_MICMQ</name>
<keyword evidence="3" id="KW-0804">Transcription</keyword>
<evidence type="ECO:0000313" key="6">
    <source>
        <dbReference type="Proteomes" id="UP000317410"/>
    </source>
</evidence>